<dbReference type="Proteomes" id="UP000315525">
    <property type="component" value="Unassembled WGS sequence"/>
</dbReference>
<dbReference type="Pfam" id="PF13860">
    <property type="entry name" value="FlgD_ig"/>
    <property type="match status" value="1"/>
</dbReference>
<proteinExistence type="predicted"/>
<dbReference type="InterPro" id="IPR025965">
    <property type="entry name" value="FlgD/Vpr_Ig-like"/>
</dbReference>
<reference evidence="2 3" key="1">
    <citation type="submission" date="2019-03" db="EMBL/GenBank/DDBJ databases">
        <title>Metabolic potential of uncultured bacteria and archaea associated with petroleum seepage in deep-sea sediments.</title>
        <authorList>
            <person name="Dong X."/>
            <person name="Hubert C."/>
        </authorList>
    </citation>
    <scope>NUCLEOTIDE SEQUENCE [LARGE SCALE GENOMIC DNA]</scope>
    <source>
        <strain evidence="2">E44_bin18</strain>
    </source>
</reference>
<gene>
    <name evidence="2" type="ORF">E3J62_02475</name>
</gene>
<feature type="domain" description="FlgD/Vpr Ig-like" evidence="1">
    <location>
        <begin position="189"/>
        <end position="246"/>
    </location>
</feature>
<dbReference type="EMBL" id="SOJN01000034">
    <property type="protein sequence ID" value="TET47099.1"/>
    <property type="molecule type" value="Genomic_DNA"/>
</dbReference>
<dbReference type="AlphaFoldDB" id="A0A523UXH9"/>
<dbReference type="Gene3D" id="2.60.40.4070">
    <property type="match status" value="1"/>
</dbReference>
<dbReference type="NCBIfam" id="TIGR04183">
    <property type="entry name" value="Por_Secre_tail"/>
    <property type="match status" value="1"/>
</dbReference>
<name>A0A523UXH9_UNCT6</name>
<evidence type="ECO:0000259" key="1">
    <source>
        <dbReference type="Pfam" id="PF13860"/>
    </source>
</evidence>
<sequence length="257" mass="28072">MLGYCHGDQRSSIEGVIRMRTAFFVLVSACLLAGSVCSQEPCTDTIYATVFEDTVNVFHDGAFYNCCAEIAFDFEIGDTTIDIVETETFPKGPCDCTCCFDLSLSISNVPPGVYWVCVWNEEKSELYGKVRVVVGALPSGPAEISKVWQRDCLTLVEGTLPETPPRAFGLDEPMPNPAIGRARIFYQLDEPGAVSVKVYDLLGRVASVLVEGDQPAGRHSLSWDGRSTNGERLPPGIYFIRLSSSSNAAVRKLILPQ</sequence>
<evidence type="ECO:0000313" key="3">
    <source>
        <dbReference type="Proteomes" id="UP000315525"/>
    </source>
</evidence>
<dbReference type="InterPro" id="IPR026444">
    <property type="entry name" value="Secre_tail"/>
</dbReference>
<protein>
    <submittedName>
        <fullName evidence="2">T9SS type A sorting domain-containing protein</fullName>
    </submittedName>
</protein>
<evidence type="ECO:0000313" key="2">
    <source>
        <dbReference type="EMBL" id="TET47099.1"/>
    </source>
</evidence>
<accession>A0A523UXH9</accession>
<organism evidence="2 3">
    <name type="scientific">candidate division TA06 bacterium</name>
    <dbReference type="NCBI Taxonomy" id="2250710"/>
    <lineage>
        <taxon>Bacteria</taxon>
        <taxon>Bacteria division TA06</taxon>
    </lineage>
</organism>
<comment type="caution">
    <text evidence="2">The sequence shown here is derived from an EMBL/GenBank/DDBJ whole genome shotgun (WGS) entry which is preliminary data.</text>
</comment>